<accession>A0AAW1KBQ6</accession>
<keyword evidence="1 2" id="KW-0694">RNA-binding</keyword>
<dbReference type="InterPro" id="IPR050886">
    <property type="entry name" value="RNA-binding_reg"/>
</dbReference>
<comment type="caution">
    <text evidence="6">The sequence shown here is derived from an EMBL/GenBank/DDBJ whole genome shotgun (WGS) entry which is preliminary data.</text>
</comment>
<protein>
    <recommendedName>
        <fullName evidence="5">RRM domain-containing protein</fullName>
    </recommendedName>
</protein>
<dbReference type="Proteomes" id="UP001443914">
    <property type="component" value="Unassembled WGS sequence"/>
</dbReference>
<dbReference type="GO" id="GO:0003723">
    <property type="term" value="F:RNA binding"/>
    <property type="evidence" value="ECO:0007669"/>
    <property type="project" value="UniProtKB-UniRule"/>
</dbReference>
<proteinExistence type="predicted"/>
<dbReference type="SMART" id="SM00360">
    <property type="entry name" value="RRM"/>
    <property type="match status" value="1"/>
</dbReference>
<reference evidence="6" key="1">
    <citation type="submission" date="2024-03" db="EMBL/GenBank/DDBJ databases">
        <title>WGS assembly of Saponaria officinalis var. Norfolk2.</title>
        <authorList>
            <person name="Jenkins J."/>
            <person name="Shu S."/>
            <person name="Grimwood J."/>
            <person name="Barry K."/>
            <person name="Goodstein D."/>
            <person name="Schmutz J."/>
            <person name="Leebens-Mack J."/>
            <person name="Osbourn A."/>
        </authorList>
    </citation>
    <scope>NUCLEOTIDE SEQUENCE [LARGE SCALE GENOMIC DNA]</scope>
    <source>
        <strain evidence="6">JIC</strain>
    </source>
</reference>
<evidence type="ECO:0000256" key="4">
    <source>
        <dbReference type="SAM" id="MobiDB-lite"/>
    </source>
</evidence>
<sequence length="340" mass="40152">MTVDDGNSIYVGGLPYDCTESQLRRVFELYGSILAVKIKNDRDIGGKCYGFVTFTNPRSTVEAINEMDGKTIGGRIVRVNEVKSRGTGGRSMQGRENFRHNQRDTDWGGGRGRVREKVYDRDRQHDNSQELDGERERWRDRSRDHDQTRDNFQRRDRGQSRETQNWEHRNSRDHDRDLDRDYDLDATTDAQLDRVVDHDRESDKNRDHHTTRKHSSSYERQSREHSSESGDFYHQEEQLDLLIKRRDELYKEKSNMEQSLEEKKQLIVDLQKRSMKLEDSLTLAKKLSSKHQLRLTKIYKCFQQVKDYGEKLKSSEQELKDLVDSVSKEIDPSAFDDREI</sequence>
<feature type="compositionally biased region" description="Basic and acidic residues" evidence="4">
    <location>
        <begin position="113"/>
        <end position="183"/>
    </location>
</feature>
<dbReference type="GO" id="GO:0005634">
    <property type="term" value="C:nucleus"/>
    <property type="evidence" value="ECO:0007669"/>
    <property type="project" value="TreeGrafter"/>
</dbReference>
<evidence type="ECO:0000313" key="7">
    <source>
        <dbReference type="Proteomes" id="UP001443914"/>
    </source>
</evidence>
<dbReference type="InterPro" id="IPR035979">
    <property type="entry name" value="RBD_domain_sf"/>
</dbReference>
<dbReference type="GO" id="GO:0005739">
    <property type="term" value="C:mitochondrion"/>
    <property type="evidence" value="ECO:0007669"/>
    <property type="project" value="TreeGrafter"/>
</dbReference>
<keyword evidence="7" id="KW-1185">Reference proteome</keyword>
<gene>
    <name evidence="6" type="ORF">RND81_06G154600</name>
</gene>
<evidence type="ECO:0000256" key="3">
    <source>
        <dbReference type="SAM" id="Coils"/>
    </source>
</evidence>
<keyword evidence="3" id="KW-0175">Coiled coil</keyword>
<evidence type="ECO:0000313" key="6">
    <source>
        <dbReference type="EMBL" id="KAK9715286.1"/>
    </source>
</evidence>
<dbReference type="PROSITE" id="PS50102">
    <property type="entry name" value="RRM"/>
    <property type="match status" value="1"/>
</dbReference>
<dbReference type="PANTHER" id="PTHR48024">
    <property type="entry name" value="GEO13361P1-RELATED"/>
    <property type="match status" value="1"/>
</dbReference>
<feature type="compositionally biased region" description="Basic and acidic residues" evidence="4">
    <location>
        <begin position="191"/>
        <end position="208"/>
    </location>
</feature>
<dbReference type="PANTHER" id="PTHR48024:SF56">
    <property type="entry name" value="HETEROGENEOUS NUCLEAR RIBONUCLEOPROTEIN A0"/>
    <property type="match status" value="1"/>
</dbReference>
<dbReference type="SUPFAM" id="SSF54928">
    <property type="entry name" value="RNA-binding domain, RBD"/>
    <property type="match status" value="1"/>
</dbReference>
<feature type="coiled-coil region" evidence="3">
    <location>
        <begin position="239"/>
        <end position="280"/>
    </location>
</feature>
<organism evidence="6 7">
    <name type="scientific">Saponaria officinalis</name>
    <name type="common">Common soapwort</name>
    <name type="synonym">Lychnis saponaria</name>
    <dbReference type="NCBI Taxonomy" id="3572"/>
    <lineage>
        <taxon>Eukaryota</taxon>
        <taxon>Viridiplantae</taxon>
        <taxon>Streptophyta</taxon>
        <taxon>Embryophyta</taxon>
        <taxon>Tracheophyta</taxon>
        <taxon>Spermatophyta</taxon>
        <taxon>Magnoliopsida</taxon>
        <taxon>eudicotyledons</taxon>
        <taxon>Gunneridae</taxon>
        <taxon>Pentapetalae</taxon>
        <taxon>Caryophyllales</taxon>
        <taxon>Caryophyllaceae</taxon>
        <taxon>Caryophylleae</taxon>
        <taxon>Saponaria</taxon>
    </lineage>
</organism>
<evidence type="ECO:0000259" key="5">
    <source>
        <dbReference type="PROSITE" id="PS50102"/>
    </source>
</evidence>
<dbReference type="InterPro" id="IPR000504">
    <property type="entry name" value="RRM_dom"/>
</dbReference>
<feature type="compositionally biased region" description="Basic and acidic residues" evidence="4">
    <location>
        <begin position="96"/>
        <end position="106"/>
    </location>
</feature>
<evidence type="ECO:0000256" key="2">
    <source>
        <dbReference type="PROSITE-ProRule" id="PRU00176"/>
    </source>
</evidence>
<dbReference type="EMBL" id="JBDFQZ010000006">
    <property type="protein sequence ID" value="KAK9715286.1"/>
    <property type="molecule type" value="Genomic_DNA"/>
</dbReference>
<name>A0AAW1KBQ6_SAPOF</name>
<feature type="region of interest" description="Disordered" evidence="4">
    <location>
        <begin position="81"/>
        <end position="234"/>
    </location>
</feature>
<dbReference type="CDD" id="cd00590">
    <property type="entry name" value="RRM_SF"/>
    <property type="match status" value="1"/>
</dbReference>
<dbReference type="Gene3D" id="3.30.70.330">
    <property type="match status" value="1"/>
</dbReference>
<dbReference type="Pfam" id="PF00076">
    <property type="entry name" value="RRM_1"/>
    <property type="match status" value="1"/>
</dbReference>
<dbReference type="AlphaFoldDB" id="A0AAW1KBQ6"/>
<feature type="compositionally biased region" description="Basic and acidic residues" evidence="4">
    <location>
        <begin position="216"/>
        <end position="234"/>
    </location>
</feature>
<dbReference type="InterPro" id="IPR012677">
    <property type="entry name" value="Nucleotide-bd_a/b_plait_sf"/>
</dbReference>
<evidence type="ECO:0000256" key="1">
    <source>
        <dbReference type="ARBA" id="ARBA00022884"/>
    </source>
</evidence>
<feature type="domain" description="RRM" evidence="5">
    <location>
        <begin position="7"/>
        <end position="84"/>
    </location>
</feature>